<protein>
    <recommendedName>
        <fullName evidence="1">N-acetyltransferase domain-containing protein</fullName>
    </recommendedName>
</protein>
<dbReference type="EMBL" id="UINC01080141">
    <property type="protein sequence ID" value="SVC22810.1"/>
    <property type="molecule type" value="Genomic_DNA"/>
</dbReference>
<dbReference type="GO" id="GO:0016747">
    <property type="term" value="F:acyltransferase activity, transferring groups other than amino-acyl groups"/>
    <property type="evidence" value="ECO:0007669"/>
    <property type="project" value="InterPro"/>
</dbReference>
<evidence type="ECO:0000259" key="1">
    <source>
        <dbReference type="PROSITE" id="PS51186"/>
    </source>
</evidence>
<evidence type="ECO:0000313" key="2">
    <source>
        <dbReference type="EMBL" id="SVC22810.1"/>
    </source>
</evidence>
<dbReference type="InterPro" id="IPR000182">
    <property type="entry name" value="GNAT_dom"/>
</dbReference>
<dbReference type="Gene3D" id="3.40.630.30">
    <property type="match status" value="1"/>
</dbReference>
<accession>A0A382KE68</accession>
<gene>
    <name evidence="2" type="ORF">METZ01_LOCUS275664</name>
</gene>
<feature type="domain" description="N-acetyltransferase" evidence="1">
    <location>
        <begin position="2"/>
        <end position="148"/>
    </location>
</feature>
<proteinExistence type="predicted"/>
<organism evidence="2">
    <name type="scientific">marine metagenome</name>
    <dbReference type="NCBI Taxonomy" id="408172"/>
    <lineage>
        <taxon>unclassified sequences</taxon>
        <taxon>metagenomes</taxon>
        <taxon>ecological metagenomes</taxon>
    </lineage>
</organism>
<dbReference type="SUPFAM" id="SSF55729">
    <property type="entry name" value="Acyl-CoA N-acyltransferases (Nat)"/>
    <property type="match status" value="1"/>
</dbReference>
<dbReference type="InterPro" id="IPR016181">
    <property type="entry name" value="Acyl_CoA_acyltransferase"/>
</dbReference>
<dbReference type="Pfam" id="PF00583">
    <property type="entry name" value="Acetyltransf_1"/>
    <property type="match status" value="1"/>
</dbReference>
<sequence length="148" mass="16749">MLKVVKVPPETVRPLRHKVLRPSLPFDTSCLSSDHDDGAYHFAVLDDETIMSVASAYYELFAEFPGRDAFRLRGMATEPEQQGKGFGSKVLDGMVSYLQRHTKAQLLWCNARVSVIGFYEKMGFEIIGKEFDIPNLGSHKTGYFKLKE</sequence>
<name>A0A382KE68_9ZZZZ</name>
<dbReference type="CDD" id="cd04301">
    <property type="entry name" value="NAT_SF"/>
    <property type="match status" value="1"/>
</dbReference>
<dbReference type="AlphaFoldDB" id="A0A382KE68"/>
<dbReference type="PROSITE" id="PS51186">
    <property type="entry name" value="GNAT"/>
    <property type="match status" value="1"/>
</dbReference>
<reference evidence="2" key="1">
    <citation type="submission" date="2018-05" db="EMBL/GenBank/DDBJ databases">
        <authorList>
            <person name="Lanie J.A."/>
            <person name="Ng W.-L."/>
            <person name="Kazmierczak K.M."/>
            <person name="Andrzejewski T.M."/>
            <person name="Davidsen T.M."/>
            <person name="Wayne K.J."/>
            <person name="Tettelin H."/>
            <person name="Glass J.I."/>
            <person name="Rusch D."/>
            <person name="Podicherti R."/>
            <person name="Tsui H.-C.T."/>
            <person name="Winkler M.E."/>
        </authorList>
    </citation>
    <scope>NUCLEOTIDE SEQUENCE</scope>
</reference>